<evidence type="ECO:0000313" key="1">
    <source>
        <dbReference type="Proteomes" id="UP000036681"/>
    </source>
</evidence>
<protein>
    <submittedName>
        <fullName evidence="2">Uncharacterized protein</fullName>
    </submittedName>
</protein>
<dbReference type="AlphaFoldDB" id="A0A9J2PR07"/>
<reference evidence="2" key="1">
    <citation type="submission" date="2023-03" db="UniProtKB">
        <authorList>
            <consortium name="WormBaseParasite"/>
        </authorList>
    </citation>
    <scope>IDENTIFICATION</scope>
</reference>
<sequence length="144" mass="16157">LKLNKITELFRRDEHQKCGANFAILRNGCLSNVIHVQHSICDAFTVMKTALLHVFALAVLLLQSTTAAKSIDRHVINNLSARFKRQWGLGYNYGGGWGTGYYNEFGYGNGLNIGALTVKDLKNASYHSLLNKQRILHHILMQSV</sequence>
<accession>A0A9J2PR07</accession>
<keyword evidence="1" id="KW-1185">Reference proteome</keyword>
<organism evidence="1 2">
    <name type="scientific">Ascaris lumbricoides</name>
    <name type="common">Giant roundworm</name>
    <dbReference type="NCBI Taxonomy" id="6252"/>
    <lineage>
        <taxon>Eukaryota</taxon>
        <taxon>Metazoa</taxon>
        <taxon>Ecdysozoa</taxon>
        <taxon>Nematoda</taxon>
        <taxon>Chromadorea</taxon>
        <taxon>Rhabditida</taxon>
        <taxon>Spirurina</taxon>
        <taxon>Ascaridomorpha</taxon>
        <taxon>Ascaridoidea</taxon>
        <taxon>Ascarididae</taxon>
        <taxon>Ascaris</taxon>
    </lineage>
</organism>
<proteinExistence type="predicted"/>
<dbReference type="WBParaSite" id="ALUE_0001174901-mRNA-1">
    <property type="protein sequence ID" value="ALUE_0001174901-mRNA-1"/>
    <property type="gene ID" value="ALUE_0001174901"/>
</dbReference>
<dbReference type="Proteomes" id="UP000036681">
    <property type="component" value="Unplaced"/>
</dbReference>
<evidence type="ECO:0000313" key="2">
    <source>
        <dbReference type="WBParaSite" id="ALUE_0001174901-mRNA-1"/>
    </source>
</evidence>
<name>A0A9J2PR07_ASCLU</name>